<dbReference type="Gene3D" id="3.40.109.10">
    <property type="entry name" value="NADH Oxidase"/>
    <property type="match status" value="1"/>
</dbReference>
<evidence type="ECO:0000256" key="2">
    <source>
        <dbReference type="ARBA" id="ARBA00022630"/>
    </source>
</evidence>
<protein>
    <submittedName>
        <fullName evidence="6">NADPH-dependent oxidoreductase</fullName>
    </submittedName>
</protein>
<dbReference type="AlphaFoldDB" id="A0A3D4SY94"/>
<evidence type="ECO:0000256" key="4">
    <source>
        <dbReference type="ARBA" id="ARBA00023002"/>
    </source>
</evidence>
<dbReference type="SUPFAM" id="SSF55469">
    <property type="entry name" value="FMN-dependent nitroreductase-like"/>
    <property type="match status" value="1"/>
</dbReference>
<dbReference type="EMBL" id="DQID01000150">
    <property type="protein sequence ID" value="HCT14253.1"/>
    <property type="molecule type" value="Genomic_DNA"/>
</dbReference>
<dbReference type="PANTHER" id="PTHR43425">
    <property type="entry name" value="OXYGEN-INSENSITIVE NADPH NITROREDUCTASE"/>
    <property type="match status" value="1"/>
</dbReference>
<dbReference type="STRING" id="863239.GCA_000213935_00765"/>
<dbReference type="InterPro" id="IPR000415">
    <property type="entry name" value="Nitroreductase-like"/>
</dbReference>
<accession>A0A3D4SY94</accession>
<evidence type="ECO:0000313" key="6">
    <source>
        <dbReference type="EMBL" id="HCT14253.1"/>
    </source>
</evidence>
<evidence type="ECO:0000313" key="7">
    <source>
        <dbReference type="Proteomes" id="UP000261739"/>
    </source>
</evidence>
<organism evidence="6 7">
    <name type="scientific">Corynebacterium nuruki</name>
    <dbReference type="NCBI Taxonomy" id="1032851"/>
    <lineage>
        <taxon>Bacteria</taxon>
        <taxon>Bacillati</taxon>
        <taxon>Actinomycetota</taxon>
        <taxon>Actinomycetes</taxon>
        <taxon>Mycobacteriales</taxon>
        <taxon>Corynebacteriaceae</taxon>
        <taxon>Corynebacterium</taxon>
    </lineage>
</organism>
<evidence type="ECO:0000259" key="5">
    <source>
        <dbReference type="Pfam" id="PF00881"/>
    </source>
</evidence>
<sequence>MDLPLSPGDRLTARYGRHLPRVPQPDSTAWNATVDALLAHRSVRKWLDRPVDEDQLLTVTAAAQSAPTSSNKQVVSVIAVEDADLRRQLARVGGRMSSHVENAPVVLVWLIDFSHGRFLAQREQAHPSDVAGGHGTAGRVPTDLGALDYIDEPMMAVLDIGIAAQNAAVAAESLGLGTVFLGSLRNDIDEVRRILDIPEHVVPFVGLELGHPDPTENAGVKPRLPMELFLHRNRYNRREDAAGAAERSRLLGSYDDVLGTYYSRYGSHPRWSHQLLNRLTSTATEKSKRRLLRDVLRRAGFGLR</sequence>
<dbReference type="InterPro" id="IPR029479">
    <property type="entry name" value="Nitroreductase"/>
</dbReference>
<comment type="similarity">
    <text evidence="1">Belongs to the flavin oxidoreductase frp family.</text>
</comment>
<dbReference type="Pfam" id="PF00881">
    <property type="entry name" value="Nitroreductase"/>
    <property type="match status" value="2"/>
</dbReference>
<dbReference type="RefSeq" id="WP_273051455.1">
    <property type="nucleotide sequence ID" value="NZ_DAITTW010000144.1"/>
</dbReference>
<keyword evidence="3" id="KW-0288">FMN</keyword>
<evidence type="ECO:0000256" key="1">
    <source>
        <dbReference type="ARBA" id="ARBA00008366"/>
    </source>
</evidence>
<reference evidence="6 7" key="1">
    <citation type="journal article" date="2018" name="Nat. Biotechnol.">
        <title>A standardized bacterial taxonomy based on genome phylogeny substantially revises the tree of life.</title>
        <authorList>
            <person name="Parks D.H."/>
            <person name="Chuvochina M."/>
            <person name="Waite D.W."/>
            <person name="Rinke C."/>
            <person name="Skarshewski A."/>
            <person name="Chaumeil P.A."/>
            <person name="Hugenholtz P."/>
        </authorList>
    </citation>
    <scope>NUCLEOTIDE SEQUENCE [LARGE SCALE GENOMIC DNA]</scope>
    <source>
        <strain evidence="6">UBA11247</strain>
    </source>
</reference>
<keyword evidence="2" id="KW-0285">Flavoprotein</keyword>
<feature type="domain" description="Nitroreductase" evidence="5">
    <location>
        <begin position="153"/>
        <end position="205"/>
    </location>
</feature>
<evidence type="ECO:0000256" key="3">
    <source>
        <dbReference type="ARBA" id="ARBA00022643"/>
    </source>
</evidence>
<keyword evidence="4" id="KW-0560">Oxidoreductase</keyword>
<name>A0A3D4SY94_9CORY</name>
<dbReference type="Proteomes" id="UP000261739">
    <property type="component" value="Unassembled WGS sequence"/>
</dbReference>
<gene>
    <name evidence="6" type="ORF">DIW82_05500</name>
</gene>
<proteinExistence type="inferred from homology"/>
<feature type="domain" description="Nitroreductase" evidence="5">
    <location>
        <begin position="39"/>
        <end position="90"/>
    </location>
</feature>
<dbReference type="PANTHER" id="PTHR43425:SF2">
    <property type="entry name" value="OXYGEN-INSENSITIVE NADPH NITROREDUCTASE"/>
    <property type="match status" value="1"/>
</dbReference>
<dbReference type="InterPro" id="IPR016446">
    <property type="entry name" value="Flavin_OxRdtase_Frp"/>
</dbReference>
<dbReference type="GO" id="GO:0016491">
    <property type="term" value="F:oxidoreductase activity"/>
    <property type="evidence" value="ECO:0007669"/>
    <property type="project" value="UniProtKB-KW"/>
</dbReference>
<comment type="caution">
    <text evidence="6">The sequence shown here is derived from an EMBL/GenBank/DDBJ whole genome shotgun (WGS) entry which is preliminary data.</text>
</comment>